<evidence type="ECO:0000256" key="2">
    <source>
        <dbReference type="SAM" id="SignalP"/>
    </source>
</evidence>
<reference evidence="4" key="1">
    <citation type="submission" date="2025-08" db="UniProtKB">
        <authorList>
            <consortium name="RefSeq"/>
        </authorList>
    </citation>
    <scope>IDENTIFICATION</scope>
</reference>
<dbReference type="Proteomes" id="UP000515154">
    <property type="component" value="Unplaced"/>
</dbReference>
<evidence type="ECO:0000313" key="4">
    <source>
        <dbReference type="RefSeq" id="XP_029656465.1"/>
    </source>
</evidence>
<feature type="non-terminal residue" evidence="4">
    <location>
        <position position="132"/>
    </location>
</feature>
<name>A0A6P7U2H3_9MOLL</name>
<dbReference type="RefSeq" id="XP_029656465.1">
    <property type="nucleotide sequence ID" value="XM_029800605.2"/>
</dbReference>
<keyword evidence="1" id="KW-0472">Membrane</keyword>
<feature type="chain" id="PRO_5028006601" evidence="2">
    <location>
        <begin position="22"/>
        <end position="132"/>
    </location>
</feature>
<protein>
    <submittedName>
        <fullName evidence="4">Uncharacterized protein LOC115230408</fullName>
    </submittedName>
</protein>
<proteinExistence type="predicted"/>
<keyword evidence="2" id="KW-0732">Signal</keyword>
<accession>A0A6P7U2H3</accession>
<keyword evidence="1" id="KW-1133">Transmembrane helix</keyword>
<organism evidence="3 4">
    <name type="scientific">Octopus sinensis</name>
    <name type="common">East Asian common octopus</name>
    <dbReference type="NCBI Taxonomy" id="2607531"/>
    <lineage>
        <taxon>Eukaryota</taxon>
        <taxon>Metazoa</taxon>
        <taxon>Spiralia</taxon>
        <taxon>Lophotrochozoa</taxon>
        <taxon>Mollusca</taxon>
        <taxon>Cephalopoda</taxon>
        <taxon>Coleoidea</taxon>
        <taxon>Octopodiformes</taxon>
        <taxon>Octopoda</taxon>
        <taxon>Incirrata</taxon>
        <taxon>Octopodidae</taxon>
        <taxon>Octopus</taxon>
    </lineage>
</organism>
<keyword evidence="3" id="KW-1185">Reference proteome</keyword>
<evidence type="ECO:0000313" key="3">
    <source>
        <dbReference type="Proteomes" id="UP000515154"/>
    </source>
</evidence>
<feature type="transmembrane region" description="Helical" evidence="1">
    <location>
        <begin position="81"/>
        <end position="100"/>
    </location>
</feature>
<gene>
    <name evidence="4" type="primary">LOC115230408</name>
</gene>
<sequence>MVSLRLQIYLCVLLSINFAIGTKVADEGVKCLKAEELGDRPANVYYCPDPEKPRCCQPEGGVEYTCCEEKTKEDLKKQFELWVYIFLIVSVVVILLFYFFKDVDYCNLKQPLKNYIIKEYVYVIFCAIYAKC</sequence>
<dbReference type="AlphaFoldDB" id="A0A6P7U2H3"/>
<feature type="signal peptide" evidence="2">
    <location>
        <begin position="1"/>
        <end position="21"/>
    </location>
</feature>
<dbReference type="KEGG" id="osn:115230408"/>
<evidence type="ECO:0000256" key="1">
    <source>
        <dbReference type="SAM" id="Phobius"/>
    </source>
</evidence>
<keyword evidence="1" id="KW-0812">Transmembrane</keyword>